<dbReference type="InterPro" id="IPR012318">
    <property type="entry name" value="HTH_CRP"/>
</dbReference>
<sequence>MKKIRLKETSDYNHFWQPMKKMMSLPLEELAHLRIFTKGERIIRYNSGTDMLYILLEGKAKIYVLHEDGKQSIVHFVQNGELIGELSLLEVEERTKDVIAQTECVCLAIPLQDNREKLLNDVVFLQQLSYYLAEKVLNRTERFSEGLNYPLMNRLAAFILYTENDGFYHEKHTEVADYLGVSYRHLLYTFEQLRDNQVLKKDKPGYWIQNRAKLEALAKDS</sequence>
<feature type="domain" description="HTH crp-type" evidence="5">
    <location>
        <begin position="149"/>
        <end position="212"/>
    </location>
</feature>
<evidence type="ECO:0000256" key="3">
    <source>
        <dbReference type="ARBA" id="ARBA00023163"/>
    </source>
</evidence>
<dbReference type="Pfam" id="PF13545">
    <property type="entry name" value="HTH_Crp_2"/>
    <property type="match status" value="1"/>
</dbReference>
<evidence type="ECO:0000313" key="7">
    <source>
        <dbReference type="Proteomes" id="UP001179647"/>
    </source>
</evidence>
<dbReference type="CDD" id="cd00038">
    <property type="entry name" value="CAP_ED"/>
    <property type="match status" value="1"/>
</dbReference>
<dbReference type="InterPro" id="IPR000595">
    <property type="entry name" value="cNMP-bd_dom"/>
</dbReference>
<dbReference type="InterPro" id="IPR018490">
    <property type="entry name" value="cNMP-bd_dom_sf"/>
</dbReference>
<organism evidence="6 7">
    <name type="scientific">Vagococcus intermedius</name>
    <dbReference type="NCBI Taxonomy" id="2991418"/>
    <lineage>
        <taxon>Bacteria</taxon>
        <taxon>Bacillati</taxon>
        <taxon>Bacillota</taxon>
        <taxon>Bacilli</taxon>
        <taxon>Lactobacillales</taxon>
        <taxon>Enterococcaceae</taxon>
        <taxon>Vagococcus</taxon>
    </lineage>
</organism>
<dbReference type="PANTHER" id="PTHR24567">
    <property type="entry name" value="CRP FAMILY TRANSCRIPTIONAL REGULATORY PROTEIN"/>
    <property type="match status" value="1"/>
</dbReference>
<dbReference type="KEGG" id="vie:OL234_08950"/>
<dbReference type="NCBIfam" id="NF007707">
    <property type="entry name" value="PRK10402.1"/>
    <property type="match status" value="1"/>
</dbReference>
<evidence type="ECO:0000259" key="5">
    <source>
        <dbReference type="PROSITE" id="PS51063"/>
    </source>
</evidence>
<proteinExistence type="predicted"/>
<evidence type="ECO:0000259" key="4">
    <source>
        <dbReference type="PROSITE" id="PS50042"/>
    </source>
</evidence>
<dbReference type="GO" id="GO:0003677">
    <property type="term" value="F:DNA binding"/>
    <property type="evidence" value="ECO:0007669"/>
    <property type="project" value="UniProtKB-KW"/>
</dbReference>
<keyword evidence="7" id="KW-1185">Reference proteome</keyword>
<dbReference type="PANTHER" id="PTHR24567:SF26">
    <property type="entry name" value="REGULATORY PROTEIN YEIL"/>
    <property type="match status" value="1"/>
</dbReference>
<feature type="domain" description="Cyclic nucleotide-binding" evidence="4">
    <location>
        <begin position="15"/>
        <end position="109"/>
    </location>
</feature>
<dbReference type="EMBL" id="CP110232">
    <property type="protein sequence ID" value="WEG73083.1"/>
    <property type="molecule type" value="Genomic_DNA"/>
</dbReference>
<accession>A0AAF0CU83</accession>
<dbReference type="AlphaFoldDB" id="A0AAF0CU83"/>
<dbReference type="SUPFAM" id="SSF46785">
    <property type="entry name" value="Winged helix' DNA-binding domain"/>
    <property type="match status" value="1"/>
</dbReference>
<protein>
    <submittedName>
        <fullName evidence="6">Transcriptional regulator YeiL</fullName>
    </submittedName>
</protein>
<dbReference type="SUPFAM" id="SSF51206">
    <property type="entry name" value="cAMP-binding domain-like"/>
    <property type="match status" value="1"/>
</dbReference>
<gene>
    <name evidence="6" type="primary">yeiL</name>
    <name evidence="6" type="ORF">OL234_08950</name>
</gene>
<evidence type="ECO:0000256" key="1">
    <source>
        <dbReference type="ARBA" id="ARBA00023015"/>
    </source>
</evidence>
<keyword evidence="3" id="KW-0804">Transcription</keyword>
<dbReference type="InterPro" id="IPR036390">
    <property type="entry name" value="WH_DNA-bd_sf"/>
</dbReference>
<dbReference type="GO" id="GO:0003700">
    <property type="term" value="F:DNA-binding transcription factor activity"/>
    <property type="evidence" value="ECO:0007669"/>
    <property type="project" value="TreeGrafter"/>
</dbReference>
<dbReference type="Pfam" id="PF00027">
    <property type="entry name" value="cNMP_binding"/>
    <property type="match status" value="1"/>
</dbReference>
<dbReference type="SMART" id="SM00100">
    <property type="entry name" value="cNMP"/>
    <property type="match status" value="1"/>
</dbReference>
<dbReference type="PROSITE" id="PS50042">
    <property type="entry name" value="CNMP_BINDING_3"/>
    <property type="match status" value="1"/>
</dbReference>
<dbReference type="Proteomes" id="UP001179647">
    <property type="component" value="Chromosome"/>
</dbReference>
<dbReference type="InterPro" id="IPR050397">
    <property type="entry name" value="Env_Response_Regulators"/>
</dbReference>
<dbReference type="GO" id="GO:0005829">
    <property type="term" value="C:cytosol"/>
    <property type="evidence" value="ECO:0007669"/>
    <property type="project" value="TreeGrafter"/>
</dbReference>
<evidence type="ECO:0000256" key="2">
    <source>
        <dbReference type="ARBA" id="ARBA00023125"/>
    </source>
</evidence>
<evidence type="ECO:0000313" key="6">
    <source>
        <dbReference type="EMBL" id="WEG73083.1"/>
    </source>
</evidence>
<dbReference type="PROSITE" id="PS51063">
    <property type="entry name" value="HTH_CRP_2"/>
    <property type="match status" value="1"/>
</dbReference>
<name>A0AAF0CU83_9ENTE</name>
<dbReference type="RefSeq" id="WP_275468885.1">
    <property type="nucleotide sequence ID" value="NZ_CP110232.1"/>
</dbReference>
<keyword evidence="2" id="KW-0238">DNA-binding</keyword>
<reference evidence="6" key="1">
    <citation type="submission" date="2022-10" db="EMBL/GenBank/DDBJ databases">
        <title>Vagococcus sp. isolated from poultry meat.</title>
        <authorList>
            <person name="Johansson P."/>
            <person name="Bjorkroth J."/>
        </authorList>
    </citation>
    <scope>NUCLEOTIDE SEQUENCE</scope>
    <source>
        <strain evidence="6">STAA11</strain>
    </source>
</reference>
<dbReference type="Gene3D" id="2.60.120.10">
    <property type="entry name" value="Jelly Rolls"/>
    <property type="match status" value="1"/>
</dbReference>
<keyword evidence="1" id="KW-0805">Transcription regulation</keyword>
<dbReference type="InterPro" id="IPR014710">
    <property type="entry name" value="RmlC-like_jellyroll"/>
</dbReference>